<dbReference type="AlphaFoldDB" id="A0A6J4QD62"/>
<feature type="non-terminal residue" evidence="2">
    <location>
        <position position="1"/>
    </location>
</feature>
<accession>A0A6J4QD62</accession>
<feature type="compositionally biased region" description="Basic and acidic residues" evidence="1">
    <location>
        <begin position="79"/>
        <end position="88"/>
    </location>
</feature>
<feature type="compositionally biased region" description="Basic residues" evidence="1">
    <location>
        <begin position="146"/>
        <end position="158"/>
    </location>
</feature>
<dbReference type="GO" id="GO:0016787">
    <property type="term" value="F:hydrolase activity"/>
    <property type="evidence" value="ECO:0007669"/>
    <property type="project" value="UniProtKB-KW"/>
</dbReference>
<keyword evidence="2" id="KW-0378">Hydrolase</keyword>
<gene>
    <name evidence="2" type="ORF">AVDCRST_MAG22-3871</name>
</gene>
<name>A0A6J4QD62_9ACTN</name>
<proteinExistence type="predicted"/>
<evidence type="ECO:0000256" key="1">
    <source>
        <dbReference type="SAM" id="MobiDB-lite"/>
    </source>
</evidence>
<protein>
    <submittedName>
        <fullName evidence="2">RuvC</fullName>
        <ecNumber evidence="2">3.1.22.4</ecNumber>
    </submittedName>
</protein>
<feature type="non-terminal residue" evidence="2">
    <location>
        <position position="173"/>
    </location>
</feature>
<reference evidence="2" key="1">
    <citation type="submission" date="2020-02" db="EMBL/GenBank/DDBJ databases">
        <authorList>
            <person name="Meier V. D."/>
        </authorList>
    </citation>
    <scope>NUCLEOTIDE SEQUENCE</scope>
    <source>
        <strain evidence="2">AVDCRST_MAG22</strain>
    </source>
</reference>
<organism evidence="2">
    <name type="scientific">uncultured Rubrobacteraceae bacterium</name>
    <dbReference type="NCBI Taxonomy" id="349277"/>
    <lineage>
        <taxon>Bacteria</taxon>
        <taxon>Bacillati</taxon>
        <taxon>Actinomycetota</taxon>
        <taxon>Rubrobacteria</taxon>
        <taxon>Rubrobacterales</taxon>
        <taxon>Rubrobacteraceae</taxon>
        <taxon>environmental samples</taxon>
    </lineage>
</organism>
<feature type="region of interest" description="Disordered" evidence="1">
    <location>
        <begin position="1"/>
        <end position="30"/>
    </location>
</feature>
<feature type="region of interest" description="Disordered" evidence="1">
    <location>
        <begin position="53"/>
        <end position="173"/>
    </location>
</feature>
<dbReference type="EMBL" id="CADCUV010000186">
    <property type="protein sequence ID" value="CAA9438499.1"/>
    <property type="molecule type" value="Genomic_DNA"/>
</dbReference>
<dbReference type="EC" id="3.1.22.4" evidence="2"/>
<evidence type="ECO:0000313" key="2">
    <source>
        <dbReference type="EMBL" id="CAA9438499.1"/>
    </source>
</evidence>
<sequence length="173" mass="18528">ARGYRQGTYDSGHRPRDGDDGVGCHPTGGEQAPVRAARCDHHAVCLDHAPTARPPLRRRHADRRGVQAGYGRGRGALLQHERDDRDHGGSGAGCRDPGRLPGWHRGRRVHAASGEAGDHILRTGGQAPGPGDGAGAPEPARDTAPRRRRRRSGHRHYPRLFEQDAGKGGGGEI</sequence>